<gene>
    <name evidence="7" type="ORF">Clopa_0790</name>
</gene>
<dbReference type="GO" id="GO:0004888">
    <property type="term" value="F:transmembrane signaling receptor activity"/>
    <property type="evidence" value="ECO:0007669"/>
    <property type="project" value="InterPro"/>
</dbReference>
<evidence type="ECO:0000313" key="8">
    <source>
        <dbReference type="Proteomes" id="UP000013523"/>
    </source>
</evidence>
<feature type="transmembrane region" description="Helical" evidence="4">
    <location>
        <begin position="192"/>
        <end position="211"/>
    </location>
</feature>
<keyword evidence="1 3" id="KW-0807">Transducer</keyword>
<evidence type="ECO:0000256" key="3">
    <source>
        <dbReference type="PROSITE-ProRule" id="PRU00284"/>
    </source>
</evidence>
<organism evidence="7 8">
    <name type="scientific">Clostridium pasteurianum BC1</name>
    <dbReference type="NCBI Taxonomy" id="86416"/>
    <lineage>
        <taxon>Bacteria</taxon>
        <taxon>Bacillati</taxon>
        <taxon>Bacillota</taxon>
        <taxon>Clostridia</taxon>
        <taxon>Eubacteriales</taxon>
        <taxon>Clostridiaceae</taxon>
        <taxon>Clostridium</taxon>
    </lineage>
</organism>
<dbReference type="PRINTS" id="PR00260">
    <property type="entry name" value="CHEMTRNSDUCR"/>
</dbReference>
<keyword evidence="4" id="KW-0812">Transmembrane</keyword>
<dbReference type="AlphaFoldDB" id="R4K851"/>
<dbReference type="PANTHER" id="PTHR32089">
    <property type="entry name" value="METHYL-ACCEPTING CHEMOTAXIS PROTEIN MCPB"/>
    <property type="match status" value="1"/>
</dbReference>
<dbReference type="InterPro" id="IPR003660">
    <property type="entry name" value="HAMP_dom"/>
</dbReference>
<dbReference type="KEGG" id="cpas:Clopa_0790"/>
<dbReference type="Proteomes" id="UP000013523">
    <property type="component" value="Chromosome"/>
</dbReference>
<feature type="transmembrane region" description="Helical" evidence="4">
    <location>
        <begin position="12"/>
        <end position="35"/>
    </location>
</feature>
<name>R4K851_CLOPA</name>
<keyword evidence="8" id="KW-1185">Reference proteome</keyword>
<dbReference type="SMART" id="SM00283">
    <property type="entry name" value="MA"/>
    <property type="match status" value="1"/>
</dbReference>
<dbReference type="RefSeq" id="WP_015614144.1">
    <property type="nucleotide sequence ID" value="NC_021182.1"/>
</dbReference>
<dbReference type="InterPro" id="IPR024478">
    <property type="entry name" value="HlyB_4HB_MCP"/>
</dbReference>
<dbReference type="SUPFAM" id="SSF58104">
    <property type="entry name" value="Methyl-accepting chemotaxis protein (MCP) signaling domain"/>
    <property type="match status" value="1"/>
</dbReference>
<dbReference type="PROSITE" id="PS50111">
    <property type="entry name" value="CHEMOTAXIS_TRANSDUC_2"/>
    <property type="match status" value="1"/>
</dbReference>
<dbReference type="InterPro" id="IPR004089">
    <property type="entry name" value="MCPsignal_dom"/>
</dbReference>
<comment type="similarity">
    <text evidence="2">Belongs to the methyl-accepting chemotaxis (MCP) protein family.</text>
</comment>
<evidence type="ECO:0000256" key="1">
    <source>
        <dbReference type="ARBA" id="ARBA00023224"/>
    </source>
</evidence>
<evidence type="ECO:0000256" key="2">
    <source>
        <dbReference type="ARBA" id="ARBA00029447"/>
    </source>
</evidence>
<dbReference type="OrthoDB" id="1887545at2"/>
<dbReference type="PATRIC" id="fig|86416.3.peg.780"/>
<dbReference type="Pfam" id="PF00015">
    <property type="entry name" value="MCPsignal"/>
    <property type="match status" value="1"/>
</dbReference>
<protein>
    <submittedName>
        <fullName evidence="7">Methyl-accepting chemotaxis protein</fullName>
    </submittedName>
</protein>
<dbReference type="eggNOG" id="COG0840">
    <property type="taxonomic scope" value="Bacteria"/>
</dbReference>
<dbReference type="GO" id="GO:0006935">
    <property type="term" value="P:chemotaxis"/>
    <property type="evidence" value="ECO:0007669"/>
    <property type="project" value="InterPro"/>
</dbReference>
<accession>R4K851</accession>
<feature type="domain" description="HAMP" evidence="6">
    <location>
        <begin position="212"/>
        <end position="264"/>
    </location>
</feature>
<dbReference type="HOGENOM" id="CLU_000445_107_27_9"/>
<dbReference type="PANTHER" id="PTHR32089:SF112">
    <property type="entry name" value="LYSOZYME-LIKE PROTEIN-RELATED"/>
    <property type="match status" value="1"/>
</dbReference>
<dbReference type="STRING" id="86416.Clopa_0790"/>
<evidence type="ECO:0000259" key="6">
    <source>
        <dbReference type="PROSITE" id="PS50885"/>
    </source>
</evidence>
<keyword evidence="4" id="KW-1133">Transmembrane helix</keyword>
<evidence type="ECO:0000259" key="5">
    <source>
        <dbReference type="PROSITE" id="PS50111"/>
    </source>
</evidence>
<dbReference type="EMBL" id="CP003261">
    <property type="protein sequence ID" value="AGK95820.1"/>
    <property type="molecule type" value="Genomic_DNA"/>
</dbReference>
<dbReference type="Pfam" id="PF12729">
    <property type="entry name" value="4HB_MCP_1"/>
    <property type="match status" value="1"/>
</dbReference>
<sequence>MKILNNLKVRTNIIIAFFIIVLVVAIIGIIGMTSLQKLDRNSQGMYSNSLRNVYILTDMEQNLTEIRADMLDLVYVKDDSRKTALLEDIKKNTDQNYSYIKEYGNSPINDQEKKEFSLFNANVKDFIEQQDYLLTLINNNNFDAAVNQYGQMDEKWQIMFNSIDKLVNMSNIHAKQTNSDNHNVYIGAGNTMLILILAGIIIAIILSFAIAKGVTTPLGKIRVFAQRLAEYDFSTPMIVMGKDEFSLTALALNTAQNNVKELIKNIMDNAQDMSAASEELSAMTEELTANFESIDAATKEITSGVQETSASSEEISASVQEVDSSINQLSQKSMEGSNNSFKSKERAIEVQDKGNKSAETVGKIYAEKKNKILKAIEAGKVVENIGAMSDTIAAIAKQINLLALNAAIEAARAGEHGKGFAVVAEEVRKLAEQSSEAVSGIKDTILKVQEAFKNLSDNSNDVLTFINKDVDSQFKAFLDMGNQYYNDANFISSVTEEIAAMTEEITATMGQVAEAIQNTAEIAEKSSGNIEAIQSSMNDATQGVEQVARTSQTQAEFAQKLNEVVQKFKI</sequence>
<evidence type="ECO:0000256" key="4">
    <source>
        <dbReference type="SAM" id="Phobius"/>
    </source>
</evidence>
<feature type="domain" description="Methyl-accepting transducer" evidence="5">
    <location>
        <begin position="276"/>
        <end position="534"/>
    </location>
</feature>
<dbReference type="GO" id="GO:0007165">
    <property type="term" value="P:signal transduction"/>
    <property type="evidence" value="ECO:0007669"/>
    <property type="project" value="UniProtKB-KW"/>
</dbReference>
<dbReference type="PROSITE" id="PS50885">
    <property type="entry name" value="HAMP"/>
    <property type="match status" value="1"/>
</dbReference>
<dbReference type="GO" id="GO:0016020">
    <property type="term" value="C:membrane"/>
    <property type="evidence" value="ECO:0007669"/>
    <property type="project" value="InterPro"/>
</dbReference>
<keyword evidence="4" id="KW-0472">Membrane</keyword>
<evidence type="ECO:0000313" key="7">
    <source>
        <dbReference type="EMBL" id="AGK95820.1"/>
    </source>
</evidence>
<proteinExistence type="inferred from homology"/>
<dbReference type="InterPro" id="IPR004090">
    <property type="entry name" value="Chemotax_Me-accpt_rcpt"/>
</dbReference>
<dbReference type="Gene3D" id="1.10.287.950">
    <property type="entry name" value="Methyl-accepting chemotaxis protein"/>
    <property type="match status" value="1"/>
</dbReference>
<reference evidence="7 8" key="1">
    <citation type="submission" date="2012-01" db="EMBL/GenBank/DDBJ databases">
        <title>Complete sequence of chromosome of Clostridium pasteurianum BC1.</title>
        <authorList>
            <consortium name="US DOE Joint Genome Institute"/>
            <person name="Lucas S."/>
            <person name="Han J."/>
            <person name="Lapidus A."/>
            <person name="Cheng J.-F."/>
            <person name="Goodwin L."/>
            <person name="Pitluck S."/>
            <person name="Peters L."/>
            <person name="Mikhailova N."/>
            <person name="Teshima H."/>
            <person name="Detter J.C."/>
            <person name="Han C."/>
            <person name="Tapia R."/>
            <person name="Land M."/>
            <person name="Hauser L."/>
            <person name="Kyrpides N."/>
            <person name="Ivanova N."/>
            <person name="Pagani I."/>
            <person name="Dunn J."/>
            <person name="Taghavi S."/>
            <person name="Francis A."/>
            <person name="van der Lelie D."/>
            <person name="Woyke T."/>
        </authorList>
    </citation>
    <scope>NUCLEOTIDE SEQUENCE [LARGE SCALE GENOMIC DNA]</scope>
    <source>
        <strain evidence="7 8">BC1</strain>
    </source>
</reference>